<accession>S3W0I1</accession>
<dbReference type="OrthoDB" id="329033at2"/>
<sequence>MACHEIAALRLGMMNVLGIEDEVTRIHEANEIGQNLLAQPGPIQSLSKASNLTSLLQFYENSLTELEQKISVLDPSDPKLSYYRSLLILTKKVELELKNTFHNMNTIFNDLEEMHDFVHEIYPG</sequence>
<protein>
    <submittedName>
        <fullName evidence="1">PF11483 family protein</fullName>
    </submittedName>
</protein>
<dbReference type="STRING" id="1193011.LEP1GSC058_3756"/>
<dbReference type="Proteomes" id="UP000014540">
    <property type="component" value="Unassembled WGS sequence"/>
</dbReference>
<comment type="caution">
    <text evidence="1">The sequence shown here is derived from an EMBL/GenBank/DDBJ whole genome shotgun (WGS) entry which is preliminary data.</text>
</comment>
<organism evidence="1 2">
    <name type="scientific">Leptospira fainei serovar Hurstbridge str. BUT 6</name>
    <dbReference type="NCBI Taxonomy" id="1193011"/>
    <lineage>
        <taxon>Bacteria</taxon>
        <taxon>Pseudomonadati</taxon>
        <taxon>Spirochaetota</taxon>
        <taxon>Spirochaetia</taxon>
        <taxon>Leptospirales</taxon>
        <taxon>Leptospiraceae</taxon>
        <taxon>Leptospira</taxon>
    </lineage>
</organism>
<keyword evidence="2" id="KW-1185">Reference proteome</keyword>
<dbReference type="RefSeq" id="WP_016550313.1">
    <property type="nucleotide sequence ID" value="NZ_AKWZ02000010.1"/>
</dbReference>
<reference evidence="1" key="1">
    <citation type="submission" date="2013-04" db="EMBL/GenBank/DDBJ databases">
        <authorList>
            <person name="Harkins D.M."/>
            <person name="Durkin A.S."/>
            <person name="Selengut J.D."/>
            <person name="Sanka R."/>
            <person name="DePew J."/>
            <person name="Purushe J."/>
            <person name="Ahmed A."/>
            <person name="van der Linden H."/>
            <person name="Goris M.G.A."/>
            <person name="Hartskeerl R.A."/>
            <person name="Vinetz J.M."/>
            <person name="Sutton G.G."/>
            <person name="Nelson W.C."/>
            <person name="Fouts D.E."/>
        </authorList>
    </citation>
    <scope>NUCLEOTIDE SEQUENCE [LARGE SCALE GENOMIC DNA]</scope>
    <source>
        <strain evidence="1">BUT 6</strain>
    </source>
</reference>
<proteinExistence type="predicted"/>
<dbReference type="Pfam" id="PF11483">
    <property type="entry name" value="DUF3209"/>
    <property type="match status" value="1"/>
</dbReference>
<gene>
    <name evidence="1" type="ORF">LEP1GSC058_3756</name>
</gene>
<name>S3W0I1_9LEPT</name>
<dbReference type="EMBL" id="AKWZ02000010">
    <property type="protein sequence ID" value="EPG73842.1"/>
    <property type="molecule type" value="Genomic_DNA"/>
</dbReference>
<dbReference type="Gene3D" id="6.10.140.1220">
    <property type="match status" value="1"/>
</dbReference>
<evidence type="ECO:0000313" key="1">
    <source>
        <dbReference type="EMBL" id="EPG73842.1"/>
    </source>
</evidence>
<dbReference type="InterPro" id="IPR021577">
    <property type="entry name" value="DUF3209"/>
</dbReference>
<dbReference type="AlphaFoldDB" id="S3W0I1"/>
<evidence type="ECO:0000313" key="2">
    <source>
        <dbReference type="Proteomes" id="UP000014540"/>
    </source>
</evidence>